<keyword evidence="2" id="KW-1185">Reference proteome</keyword>
<name>A0ABQ1F587_SPHSA</name>
<proteinExistence type="predicted"/>
<evidence type="ECO:0000313" key="1">
    <source>
        <dbReference type="EMBL" id="GFZ99825.1"/>
    </source>
</evidence>
<evidence type="ECO:0000313" key="2">
    <source>
        <dbReference type="Proteomes" id="UP000628109"/>
    </source>
</evidence>
<protein>
    <recommendedName>
        <fullName evidence="3">Mobile element protein</fullName>
    </recommendedName>
</protein>
<reference evidence="2" key="1">
    <citation type="journal article" date="2019" name="Int. J. Syst. Evol. Microbiol.">
        <title>The Global Catalogue of Microorganisms (GCM) 10K type strain sequencing project: providing services to taxonomists for standard genome sequencing and annotation.</title>
        <authorList>
            <consortium name="The Broad Institute Genomics Platform"/>
            <consortium name="The Broad Institute Genome Sequencing Center for Infectious Disease"/>
            <person name="Wu L."/>
            <person name="Ma J."/>
        </authorList>
    </citation>
    <scope>NUCLEOTIDE SEQUENCE [LARGE SCALE GENOMIC DNA]</scope>
    <source>
        <strain evidence="2">CCM 7327</strain>
    </source>
</reference>
<accession>A0ABQ1F587</accession>
<dbReference type="Proteomes" id="UP000628109">
    <property type="component" value="Unassembled WGS sequence"/>
</dbReference>
<organism evidence="1 2">
    <name type="scientific">Sphingobium fuliginis (strain ATCC 27551)</name>
    <dbReference type="NCBI Taxonomy" id="336203"/>
    <lineage>
        <taxon>Bacteria</taxon>
        <taxon>Pseudomonadati</taxon>
        <taxon>Pseudomonadota</taxon>
        <taxon>Alphaproteobacteria</taxon>
        <taxon>Sphingomonadales</taxon>
        <taxon>Sphingomonadaceae</taxon>
        <taxon>Sphingobium</taxon>
    </lineage>
</organism>
<comment type="caution">
    <text evidence="1">The sequence shown here is derived from an EMBL/GenBank/DDBJ whole genome shotgun (WGS) entry which is preliminary data.</text>
</comment>
<evidence type="ECO:0008006" key="3">
    <source>
        <dbReference type="Google" id="ProtNLM"/>
    </source>
</evidence>
<sequence length="109" mass="12515">MLVAAPKVDIVKQREPAEAKIAHGGIDRAMQIAKGFSTLTVRRKAREIIKAAAVFYPVRHRRRKLVREETARPHLSGERHDYQDELRTIRNNLRLEWIAYDTLSAGKVS</sequence>
<dbReference type="EMBL" id="BMDU01000008">
    <property type="protein sequence ID" value="GFZ99825.1"/>
    <property type="molecule type" value="Genomic_DNA"/>
</dbReference>
<gene>
    <name evidence="1" type="ORF">GCM10019071_32930</name>
</gene>